<gene>
    <name evidence="1" type="ORF">S01H1_27774</name>
</gene>
<proteinExistence type="predicted"/>
<dbReference type="AlphaFoldDB" id="X0TZ73"/>
<dbReference type="InterPro" id="IPR017900">
    <property type="entry name" value="4Fe4S_Fe_S_CS"/>
</dbReference>
<dbReference type="EMBL" id="BARS01016940">
    <property type="protein sequence ID" value="GAF92431.1"/>
    <property type="molecule type" value="Genomic_DNA"/>
</dbReference>
<evidence type="ECO:0000313" key="1">
    <source>
        <dbReference type="EMBL" id="GAF92431.1"/>
    </source>
</evidence>
<sequence>MLNYISKIRETARRLLTEHRVDAVIGFRKGTVPMICQPVLITTPQEVDTLYWDSFCGVNLANYLPKRQRPIAVVAKGCDARNIVVHMLENQIKRDQLFVIGISCKGMGDRRKITRALNGQEVLEVTEYVNTIVAKGDGFETPFDRADVLQDNCAICIHRNPVIYDELIGEPVPEQDGIDRYADVQKLEAMGADERWKYFQDLVAPCIRCYACRDVCPLCYCPTCFV</sequence>
<dbReference type="PROSITE" id="PS00198">
    <property type="entry name" value="4FE4S_FER_1"/>
    <property type="match status" value="1"/>
</dbReference>
<name>X0TZ73_9ZZZZ</name>
<reference evidence="1" key="1">
    <citation type="journal article" date="2014" name="Front. Microbiol.">
        <title>High frequency of phylogenetically diverse reductive dehalogenase-homologous genes in deep subseafloor sedimentary metagenomes.</title>
        <authorList>
            <person name="Kawai M."/>
            <person name="Futagami T."/>
            <person name="Toyoda A."/>
            <person name="Takaki Y."/>
            <person name="Nishi S."/>
            <person name="Hori S."/>
            <person name="Arai W."/>
            <person name="Tsubouchi T."/>
            <person name="Morono Y."/>
            <person name="Uchiyama I."/>
            <person name="Ito T."/>
            <person name="Fujiyama A."/>
            <person name="Inagaki F."/>
            <person name="Takami H."/>
        </authorList>
    </citation>
    <scope>NUCLEOTIDE SEQUENCE</scope>
    <source>
        <strain evidence="1">Expedition CK06-06</strain>
    </source>
</reference>
<accession>X0TZ73</accession>
<organism evidence="1">
    <name type="scientific">marine sediment metagenome</name>
    <dbReference type="NCBI Taxonomy" id="412755"/>
    <lineage>
        <taxon>unclassified sequences</taxon>
        <taxon>metagenomes</taxon>
        <taxon>ecological metagenomes</taxon>
    </lineage>
</organism>
<evidence type="ECO:0008006" key="2">
    <source>
        <dbReference type="Google" id="ProtNLM"/>
    </source>
</evidence>
<feature type="non-terminal residue" evidence="1">
    <location>
        <position position="226"/>
    </location>
</feature>
<comment type="caution">
    <text evidence="1">The sequence shown here is derived from an EMBL/GenBank/DDBJ whole genome shotgun (WGS) entry which is preliminary data.</text>
</comment>
<protein>
    <recommendedName>
        <fullName evidence="2">4Fe-4S ferredoxin-type domain-containing protein</fullName>
    </recommendedName>
</protein>